<evidence type="ECO:0000256" key="3">
    <source>
        <dbReference type="RuleBase" id="RU000363"/>
    </source>
</evidence>
<dbReference type="CDD" id="cd05233">
    <property type="entry name" value="SDR_c"/>
    <property type="match status" value="1"/>
</dbReference>
<dbReference type="Pfam" id="PF00106">
    <property type="entry name" value="adh_short"/>
    <property type="match status" value="1"/>
</dbReference>
<dbReference type="PRINTS" id="PR00081">
    <property type="entry name" value="GDHRDH"/>
</dbReference>
<dbReference type="SMART" id="SM00822">
    <property type="entry name" value="PKS_KR"/>
    <property type="match status" value="1"/>
</dbReference>
<reference evidence="5 6" key="1">
    <citation type="submission" date="2021-01" db="EMBL/GenBank/DDBJ databases">
        <title>WGS of actinomycetes isolated from Thailand.</title>
        <authorList>
            <person name="Thawai C."/>
        </authorList>
    </citation>
    <scope>NUCLEOTIDE SEQUENCE [LARGE SCALE GENOMIC DNA]</scope>
    <source>
        <strain evidence="5 6">LPG 2</strain>
    </source>
</reference>
<keyword evidence="2" id="KW-0560">Oxidoreductase</keyword>
<dbReference type="InterPro" id="IPR057326">
    <property type="entry name" value="KR_dom"/>
</dbReference>
<dbReference type="RefSeq" id="WP_201954791.1">
    <property type="nucleotide sequence ID" value="NZ_JAERRJ010000013.1"/>
</dbReference>
<dbReference type="PROSITE" id="PS00061">
    <property type="entry name" value="ADH_SHORT"/>
    <property type="match status" value="1"/>
</dbReference>
<evidence type="ECO:0000313" key="6">
    <source>
        <dbReference type="Proteomes" id="UP000602198"/>
    </source>
</evidence>
<dbReference type="PANTHER" id="PTHR43391:SF12">
    <property type="entry name" value="OXIDOREDUCTASE EPHD-RELATED"/>
    <property type="match status" value="1"/>
</dbReference>
<dbReference type="Gene3D" id="3.40.50.720">
    <property type="entry name" value="NAD(P)-binding Rossmann-like Domain"/>
    <property type="match status" value="1"/>
</dbReference>
<dbReference type="Proteomes" id="UP000602198">
    <property type="component" value="Unassembled WGS sequence"/>
</dbReference>
<keyword evidence="6" id="KW-1185">Reference proteome</keyword>
<name>A0ABS1MED7_9NOCA</name>
<protein>
    <submittedName>
        <fullName evidence="5">SDR family NAD(P)-dependent oxidoreductase</fullName>
    </submittedName>
</protein>
<comment type="similarity">
    <text evidence="1 3">Belongs to the short-chain dehydrogenases/reductases (SDR) family.</text>
</comment>
<dbReference type="SUPFAM" id="SSF51735">
    <property type="entry name" value="NAD(P)-binding Rossmann-fold domains"/>
    <property type="match status" value="1"/>
</dbReference>
<organism evidence="5 6">
    <name type="scientific">Nocardia acididurans</name>
    <dbReference type="NCBI Taxonomy" id="2802282"/>
    <lineage>
        <taxon>Bacteria</taxon>
        <taxon>Bacillati</taxon>
        <taxon>Actinomycetota</taxon>
        <taxon>Actinomycetes</taxon>
        <taxon>Mycobacteriales</taxon>
        <taxon>Nocardiaceae</taxon>
        <taxon>Nocardia</taxon>
    </lineage>
</organism>
<feature type="domain" description="Ketoreductase" evidence="4">
    <location>
        <begin position="7"/>
        <end position="187"/>
    </location>
</feature>
<dbReference type="PANTHER" id="PTHR43391">
    <property type="entry name" value="RETINOL DEHYDROGENASE-RELATED"/>
    <property type="match status" value="1"/>
</dbReference>
<evidence type="ECO:0000256" key="1">
    <source>
        <dbReference type="ARBA" id="ARBA00006484"/>
    </source>
</evidence>
<comment type="caution">
    <text evidence="5">The sequence shown here is derived from an EMBL/GenBank/DDBJ whole genome shotgun (WGS) entry which is preliminary data.</text>
</comment>
<dbReference type="PRINTS" id="PR00080">
    <property type="entry name" value="SDRFAMILY"/>
</dbReference>
<dbReference type="InterPro" id="IPR002347">
    <property type="entry name" value="SDR_fam"/>
</dbReference>
<dbReference type="InterPro" id="IPR036291">
    <property type="entry name" value="NAD(P)-bd_dom_sf"/>
</dbReference>
<proteinExistence type="inferred from homology"/>
<dbReference type="InterPro" id="IPR020904">
    <property type="entry name" value="Sc_DH/Rdtase_CS"/>
</dbReference>
<evidence type="ECO:0000259" key="4">
    <source>
        <dbReference type="SMART" id="SM00822"/>
    </source>
</evidence>
<dbReference type="EMBL" id="JAERRJ010000013">
    <property type="protein sequence ID" value="MBL1078929.1"/>
    <property type="molecule type" value="Genomic_DNA"/>
</dbReference>
<gene>
    <name evidence="5" type="ORF">JK358_31450</name>
</gene>
<sequence length="305" mass="32328">MTGFEHEVVVVTGAGGGIGRATAQRFARRGAVVVVADIDKERADQTVETISECGGDATPYAVDVADGTAMESFAEDVRAEFGTPRVLVNNAGFTTAGPFLEHSLEDWERLLGVNVWGLVHGSTYFGRQMVESRRGGRIINVTSVAAFAPIPLSTPYCTTKAAAQMLTEGLRLEFAGTGVGVTAICPALVDTGIYDEGEVDGADEAAVARTLSISSLAQRFVAHSPDSIARTIVRVAARNPAVVPTPIEARALYLATRVSPGGARLAARVFQNDSITGLRGRVLPRVLERVDAYLEKKLEQRGPSD</sequence>
<accession>A0ABS1MED7</accession>
<evidence type="ECO:0000313" key="5">
    <source>
        <dbReference type="EMBL" id="MBL1078929.1"/>
    </source>
</evidence>
<evidence type="ECO:0000256" key="2">
    <source>
        <dbReference type="ARBA" id="ARBA00023002"/>
    </source>
</evidence>